<gene>
    <name evidence="1" type="ORF">D1632_08125</name>
</gene>
<dbReference type="EMBL" id="QWIV01000013">
    <property type="protein sequence ID" value="RMZ59588.1"/>
    <property type="molecule type" value="Genomic_DNA"/>
</dbReference>
<organism evidence="1 2">
    <name type="scientific">Chryseobacterium nematophagum</name>
    <dbReference type="NCBI Taxonomy" id="2305228"/>
    <lineage>
        <taxon>Bacteria</taxon>
        <taxon>Pseudomonadati</taxon>
        <taxon>Bacteroidota</taxon>
        <taxon>Flavobacteriia</taxon>
        <taxon>Flavobacteriales</taxon>
        <taxon>Weeksellaceae</taxon>
        <taxon>Chryseobacterium group</taxon>
        <taxon>Chryseobacterium</taxon>
    </lineage>
</organism>
<name>A0A3M7LA01_9FLAO</name>
<proteinExistence type="predicted"/>
<evidence type="ECO:0008006" key="3">
    <source>
        <dbReference type="Google" id="ProtNLM"/>
    </source>
</evidence>
<reference evidence="1 2" key="1">
    <citation type="submission" date="2018-08" db="EMBL/GenBank/DDBJ databases">
        <title>Chryseobacterium nematophagum: a novel matrix digesting pathogen of nematodes.</title>
        <authorList>
            <person name="Page A."/>
            <person name="Roberts M."/>
            <person name="Felix M.-A."/>
            <person name="Weir W."/>
        </authorList>
    </citation>
    <scope>NUCLEOTIDE SEQUENCE [LARGE SCALE GENOMIC DNA]</scope>
    <source>
        <strain evidence="1 2">JUb275</strain>
    </source>
</reference>
<keyword evidence="2" id="KW-1185">Reference proteome</keyword>
<protein>
    <recommendedName>
        <fullName evidence="3">Tetratricopeptide repeat protein</fullName>
    </recommendedName>
</protein>
<comment type="caution">
    <text evidence="1">The sequence shown here is derived from an EMBL/GenBank/DDBJ whole genome shotgun (WGS) entry which is preliminary data.</text>
</comment>
<dbReference type="RefSeq" id="WP_122546711.1">
    <property type="nucleotide sequence ID" value="NZ_QWIV01000013.1"/>
</dbReference>
<dbReference type="AlphaFoldDB" id="A0A3M7LA01"/>
<evidence type="ECO:0000313" key="1">
    <source>
        <dbReference type="EMBL" id="RMZ59588.1"/>
    </source>
</evidence>
<dbReference type="Proteomes" id="UP000267524">
    <property type="component" value="Unassembled WGS sequence"/>
</dbReference>
<sequence length="149" mass="17561">MSKIKLFFLFLLCSNFYLTQKTKDFQITDSVNAKNYATDLIFKGRKDNNNTKLADGYLLLSKFSRKDRILLYLDSAIVVSKKYPEYLSKIYTYKGNYYYLKGDYLESLDSYLSARNFCKKDSKTYNIINFTLPPYFIKAINENKKDKAI</sequence>
<evidence type="ECO:0000313" key="2">
    <source>
        <dbReference type="Proteomes" id="UP000267524"/>
    </source>
</evidence>
<accession>A0A3M7LA01</accession>